<evidence type="ECO:0000256" key="3">
    <source>
        <dbReference type="ARBA" id="ARBA00023015"/>
    </source>
</evidence>
<keyword evidence="3 9" id="KW-0805">Transcription regulation</keyword>
<dbReference type="GO" id="GO:0005737">
    <property type="term" value="C:cytoplasm"/>
    <property type="evidence" value="ECO:0007669"/>
    <property type="project" value="UniProtKB-SubCell"/>
</dbReference>
<evidence type="ECO:0000256" key="7">
    <source>
        <dbReference type="ARBA" id="ARBA00023163"/>
    </source>
</evidence>
<evidence type="ECO:0000256" key="1">
    <source>
        <dbReference type="ARBA" id="ARBA00022490"/>
    </source>
</evidence>
<dbReference type="HAMAP" id="MF_00725">
    <property type="entry name" value="FlhD"/>
    <property type="match status" value="1"/>
</dbReference>
<reference evidence="11" key="1">
    <citation type="journal article" date="2016" name="Front. Microbiol.">
        <title>Molecular Keys to the Janthinobacterium and Duganella spp. Interaction with the Plant Pathogen Fusarium graminearum.</title>
        <authorList>
            <person name="Haack F.S."/>
            <person name="Poehlein A."/>
            <person name="Kroger C."/>
            <person name="Voigt C.A."/>
            <person name="Piepenbring M."/>
            <person name="Bode H.B."/>
            <person name="Daniel R."/>
            <person name="Schafer W."/>
            <person name="Streit W.R."/>
        </authorList>
    </citation>
    <scope>NUCLEOTIDE SEQUENCE [LARGE SCALE GENOMIC DNA]</scope>
    <source>
        <strain evidence="11">T54</strain>
    </source>
</reference>
<keyword evidence="1 9" id="KW-0963">Cytoplasm</keyword>
<evidence type="ECO:0000256" key="9">
    <source>
        <dbReference type="HAMAP-Rule" id="MF_00725"/>
    </source>
</evidence>
<dbReference type="AlphaFoldDB" id="A0A1E7X5B2"/>
<keyword evidence="10" id="KW-0969">Cilium</keyword>
<dbReference type="GO" id="GO:0044780">
    <property type="term" value="P:bacterial-type flagellum assembly"/>
    <property type="evidence" value="ECO:0007669"/>
    <property type="project" value="InterPro"/>
</dbReference>
<comment type="domain">
    <text evidence="9">The C-terminal region contains a putative helix-turn-helix (HTH) motif, suggesting that this region may bind DNA.</text>
</comment>
<evidence type="ECO:0000256" key="2">
    <source>
        <dbReference type="ARBA" id="ARBA00022795"/>
    </source>
</evidence>
<comment type="subcellular location">
    <subcellularLocation>
        <location evidence="9">Cytoplasm</location>
    </subcellularLocation>
</comment>
<dbReference type="InterPro" id="IPR036194">
    <property type="entry name" value="FlhD_sf"/>
</dbReference>
<dbReference type="GO" id="GO:0045893">
    <property type="term" value="P:positive regulation of DNA-templated transcription"/>
    <property type="evidence" value="ECO:0007669"/>
    <property type="project" value="InterPro"/>
</dbReference>
<keyword evidence="4 9" id="KW-0238">DNA-binding</keyword>
<dbReference type="OrthoDB" id="5298036at2"/>
<comment type="subunit">
    <text evidence="9">Homodimer; disulfide-linked. Forms a heterohexamer composed of two FlhC and four FlhD subunits. Each FlhC binds a FlhD dimer, forming a heterotrimer, and a hexamer assembles by dimerization of two heterotrimers.</text>
</comment>
<evidence type="ECO:0000256" key="8">
    <source>
        <dbReference type="ARBA" id="ARBA00025431"/>
    </source>
</evidence>
<comment type="caution">
    <text evidence="9">Lacks conserved residue(s) required for the propagation of feature annotation.</text>
</comment>
<evidence type="ECO:0000313" key="10">
    <source>
        <dbReference type="EMBL" id="OFA07857.1"/>
    </source>
</evidence>
<dbReference type="NCBIfam" id="NF002783">
    <property type="entry name" value="PRK02909.1-1"/>
    <property type="match status" value="1"/>
</dbReference>
<accession>A0A1E7X5B2</accession>
<keyword evidence="10" id="KW-0282">Flagellum</keyword>
<evidence type="ECO:0000256" key="4">
    <source>
        <dbReference type="ARBA" id="ARBA00023125"/>
    </source>
</evidence>
<keyword evidence="11" id="KW-1185">Reference proteome</keyword>
<evidence type="ECO:0000256" key="5">
    <source>
        <dbReference type="ARBA" id="ARBA00023157"/>
    </source>
</evidence>
<proteinExistence type="inferred from homology"/>
<evidence type="ECO:0000313" key="11">
    <source>
        <dbReference type="Proteomes" id="UP000175989"/>
    </source>
</evidence>
<keyword evidence="7 9" id="KW-0804">Transcription</keyword>
<dbReference type="Gene3D" id="1.10.4000.10">
    <property type="entry name" value="Flagellar transcriptional activator FlhD"/>
    <property type="match status" value="1"/>
</dbReference>
<comment type="caution">
    <text evidence="10">The sequence shown here is derived from an EMBL/GenBank/DDBJ whole genome shotgun (WGS) entry which is preliminary data.</text>
</comment>
<dbReference type="Pfam" id="PF05247">
    <property type="entry name" value="FlhD"/>
    <property type="match status" value="1"/>
</dbReference>
<dbReference type="EMBL" id="LROM01000054">
    <property type="protein sequence ID" value="OFA07857.1"/>
    <property type="molecule type" value="Genomic_DNA"/>
</dbReference>
<name>A0A1E7X5B2_9BURK</name>
<keyword evidence="2 9" id="KW-1005">Bacterial flagellum biogenesis</keyword>
<comment type="function">
    <text evidence="8 9">Functions in complex with FlhC as a master transcriptional regulator that regulates transcription of several flagellar and non-flagellar operons by binding to their promoter region. Activates expression of class 2 flagellar genes, including fliA, which is a flagellum-specific sigma factor that turns on the class 3 genes. Also regulates genes whose products function in a variety of physiological pathways.</text>
</comment>
<gene>
    <name evidence="9 10" type="primary">flhD</name>
    <name evidence="10" type="ORF">DUPY_09710</name>
</gene>
<organism evidence="10 11">
    <name type="scientific">Duganella phyllosphaerae</name>
    <dbReference type="NCBI Taxonomy" id="762836"/>
    <lineage>
        <taxon>Bacteria</taxon>
        <taxon>Pseudomonadati</taxon>
        <taxon>Pseudomonadota</taxon>
        <taxon>Betaproteobacteria</taxon>
        <taxon>Burkholderiales</taxon>
        <taxon>Oxalobacteraceae</taxon>
        <taxon>Telluria group</taxon>
        <taxon>Duganella</taxon>
    </lineage>
</organism>
<comment type="similarity">
    <text evidence="9">Belongs to the FlhD family.</text>
</comment>
<keyword evidence="6 9" id="KW-0010">Activator</keyword>
<protein>
    <recommendedName>
        <fullName evidence="9">Flagellar transcriptional regulator FlhD</fullName>
    </recommendedName>
</protein>
<sequence length="105" mass="11512">MTANDMMAEIRDANLSYLMLAQQMIRADKVTAIFRLGVSAEIAELIEGMSNAQILKLAGGNMMLARFRFDDSAILSMLTNYNKDRTLAQSHAAILMAGQAVEEIA</sequence>
<dbReference type="PATRIC" id="fig|762836.4.peg.1022"/>
<keyword evidence="10" id="KW-0966">Cell projection</keyword>
<keyword evidence="5" id="KW-1015">Disulfide bond</keyword>
<dbReference type="GO" id="GO:1902208">
    <property type="term" value="P:regulation of bacterial-type flagellum assembly"/>
    <property type="evidence" value="ECO:0007669"/>
    <property type="project" value="UniProtKB-UniRule"/>
</dbReference>
<dbReference type="GO" id="GO:0003677">
    <property type="term" value="F:DNA binding"/>
    <property type="evidence" value="ECO:0007669"/>
    <property type="project" value="UniProtKB-UniRule"/>
</dbReference>
<evidence type="ECO:0000256" key="6">
    <source>
        <dbReference type="ARBA" id="ARBA00023159"/>
    </source>
</evidence>
<dbReference type="Proteomes" id="UP000175989">
    <property type="component" value="Unassembled WGS sequence"/>
</dbReference>
<dbReference type="InterPro" id="IPR023559">
    <property type="entry name" value="Flagellar_FlhD"/>
</dbReference>
<dbReference type="SUPFAM" id="SSF63592">
    <property type="entry name" value="Flagellar transcriptional activator FlhD"/>
    <property type="match status" value="1"/>
</dbReference>
<dbReference type="RefSeq" id="WP_070246750.1">
    <property type="nucleotide sequence ID" value="NZ_LROM01000054.1"/>
</dbReference>